<evidence type="ECO:0000313" key="2">
    <source>
        <dbReference type="Proteomes" id="UP000032124"/>
    </source>
</evidence>
<dbReference type="KEGG" id="vg:26636506"/>
<dbReference type="Proteomes" id="UP000032124">
    <property type="component" value="Segment"/>
</dbReference>
<dbReference type="EMBL" id="KP411017">
    <property type="protein sequence ID" value="AJK28115.1"/>
    <property type="molecule type" value="Genomic_DNA"/>
</dbReference>
<dbReference type="RefSeq" id="YP_009210083.1">
    <property type="nucleotide sequence ID" value="NC_028926.1"/>
</dbReference>
<keyword evidence="2" id="KW-1185">Reference proteome</keyword>
<evidence type="ECO:0000313" key="1">
    <source>
        <dbReference type="EMBL" id="AJK28115.1"/>
    </source>
</evidence>
<protein>
    <submittedName>
        <fullName evidence="1">Uncharacterized protein</fullName>
    </submittedName>
</protein>
<gene>
    <name evidence="1" type="ORF">CPT_Palmer48</name>
</gene>
<sequence length="136" mass="15698">MIEYEMTVQADRIAPYKFSFKSNDANLLKAAERFERHIAEHDFICSDNMEFLRTSTITSFKPKQKTPIVDAKAKATEVIENYLKHNGPAITVDSVIYMYKRDYLNGGRDINPSIKAVIESNINEIKLLSQEEYKND</sequence>
<dbReference type="GeneID" id="26636506"/>
<dbReference type="OrthoDB" id="12935at10239"/>
<name>A0A0C5AN82_9CAUD</name>
<proteinExistence type="predicted"/>
<accession>A0A0C5AN82</accession>
<organism evidence="1 2">
    <name type="scientific">Bacillus phage Palmer</name>
    <dbReference type="NCBI Taxonomy" id="1597966"/>
    <lineage>
        <taxon>Viruses</taxon>
        <taxon>Duplodnaviria</taxon>
        <taxon>Heunggongvirae</taxon>
        <taxon>Uroviricota</taxon>
        <taxon>Caudoviricetes</taxon>
        <taxon>Pagevirus</taxon>
        <taxon>Pagevirus palmer</taxon>
    </lineage>
</organism>
<reference evidence="1 2" key="1">
    <citation type="journal article" date="2015" name="Genome Announc.">
        <title>Complete Genome Sequence of Bacillus megaterium Podophage Palmer.</title>
        <authorList>
            <person name="Hargrove E.C."/>
            <person name="Lopez M.S."/>
            <person name="Hernandez A.C."/>
            <person name="Kuty Everett G.F."/>
        </authorList>
    </citation>
    <scope>NUCLEOTIDE SEQUENCE [LARGE SCALE GENOMIC DNA]</scope>
</reference>